<organism evidence="1">
    <name type="scientific">uncultured Caudovirales phage</name>
    <dbReference type="NCBI Taxonomy" id="2100421"/>
    <lineage>
        <taxon>Viruses</taxon>
        <taxon>Duplodnaviria</taxon>
        <taxon>Heunggongvirae</taxon>
        <taxon>Uroviricota</taxon>
        <taxon>Caudoviricetes</taxon>
        <taxon>Peduoviridae</taxon>
        <taxon>Maltschvirus</taxon>
        <taxon>Maltschvirus maltsch</taxon>
    </lineage>
</organism>
<gene>
    <name evidence="1" type="ORF">UFOVP215_6</name>
</gene>
<reference evidence="1" key="1">
    <citation type="submission" date="2020-05" db="EMBL/GenBank/DDBJ databases">
        <authorList>
            <person name="Chiriac C."/>
            <person name="Salcher M."/>
            <person name="Ghai R."/>
            <person name="Kavagutti S V."/>
        </authorList>
    </citation>
    <scope>NUCLEOTIDE SEQUENCE</scope>
</reference>
<proteinExistence type="predicted"/>
<name>A0A6J7WL46_9CAUD</name>
<dbReference type="EMBL" id="LR798266">
    <property type="protein sequence ID" value="CAB5218789.1"/>
    <property type="molecule type" value="Genomic_DNA"/>
</dbReference>
<accession>A0A6J7WL46</accession>
<protein>
    <submittedName>
        <fullName evidence="1">Uncharacterized protein</fullName>
    </submittedName>
</protein>
<evidence type="ECO:0000313" key="1">
    <source>
        <dbReference type="EMBL" id="CAB5218789.1"/>
    </source>
</evidence>
<sequence>MSKLLSKKAAKKEFKPKPWLVKPAEEKKIQGYYYVKAKYKEIAHSEILKLTEQWK</sequence>